<dbReference type="CDD" id="cd02440">
    <property type="entry name" value="AdoMet_MTases"/>
    <property type="match status" value="1"/>
</dbReference>
<gene>
    <name evidence="2" type="ORF">ACFPUY_33280</name>
</gene>
<protein>
    <submittedName>
        <fullName evidence="2">SAM-dependent methyltransferase</fullName>
        <ecNumber evidence="2">2.1.1.-</ecNumber>
    </submittedName>
</protein>
<evidence type="ECO:0000259" key="1">
    <source>
        <dbReference type="Pfam" id="PF13847"/>
    </source>
</evidence>
<name>A0ABW1C5D3_9ACTN</name>
<dbReference type="Proteomes" id="UP001596096">
    <property type="component" value="Unassembled WGS sequence"/>
</dbReference>
<feature type="domain" description="Methyltransferase" evidence="1">
    <location>
        <begin position="36"/>
        <end position="140"/>
    </location>
</feature>
<dbReference type="GO" id="GO:0008168">
    <property type="term" value="F:methyltransferase activity"/>
    <property type="evidence" value="ECO:0007669"/>
    <property type="project" value="UniProtKB-KW"/>
</dbReference>
<organism evidence="2 3">
    <name type="scientific">Nonomuraea harbinensis</name>
    <dbReference type="NCBI Taxonomy" id="1286938"/>
    <lineage>
        <taxon>Bacteria</taxon>
        <taxon>Bacillati</taxon>
        <taxon>Actinomycetota</taxon>
        <taxon>Actinomycetes</taxon>
        <taxon>Streptosporangiales</taxon>
        <taxon>Streptosporangiaceae</taxon>
        <taxon>Nonomuraea</taxon>
    </lineage>
</organism>
<proteinExistence type="predicted"/>
<sequence length="254" mass="27592">MERRLISHLAHRDHPIAAPVSGAHVTRLLRRARLPEGARILDLGCGEAAWTLRALALYEDATADGVDVSAEALKAAEAHAEVQGVWKRIRLHEKPAADFPVAEKYDLVLCVGATHAFGGLGPTAGHVRRYLKPNGLALIGEGFWEREPTPEALAGLGAGPSDLLDLPGTVAAAESAGFDTVYAYTSDLSEWDDYEWSWTGTLLRWANEHPGPDADAARAAALEHRDTWLHGYRKVLGFVTLLLQRSAEEKPART</sequence>
<dbReference type="EMBL" id="JBHSNW010000022">
    <property type="protein sequence ID" value="MFC5819998.1"/>
    <property type="molecule type" value="Genomic_DNA"/>
</dbReference>
<dbReference type="PANTHER" id="PTHR43464:SF3">
    <property type="entry name" value="SAM-DEPENDENT METHYLTRANSFERASE"/>
    <property type="match status" value="1"/>
</dbReference>
<comment type="caution">
    <text evidence="2">The sequence shown here is derived from an EMBL/GenBank/DDBJ whole genome shotgun (WGS) entry which is preliminary data.</text>
</comment>
<dbReference type="Pfam" id="PF13847">
    <property type="entry name" value="Methyltransf_31"/>
    <property type="match status" value="1"/>
</dbReference>
<keyword evidence="2" id="KW-0489">Methyltransferase</keyword>
<dbReference type="GO" id="GO:0032259">
    <property type="term" value="P:methylation"/>
    <property type="evidence" value="ECO:0007669"/>
    <property type="project" value="UniProtKB-KW"/>
</dbReference>
<keyword evidence="3" id="KW-1185">Reference proteome</keyword>
<evidence type="ECO:0000313" key="3">
    <source>
        <dbReference type="Proteomes" id="UP001596096"/>
    </source>
</evidence>
<accession>A0ABW1C5D3</accession>
<dbReference type="InterPro" id="IPR025714">
    <property type="entry name" value="Methyltranfer_dom"/>
</dbReference>
<evidence type="ECO:0000313" key="2">
    <source>
        <dbReference type="EMBL" id="MFC5819998.1"/>
    </source>
</evidence>
<keyword evidence="2" id="KW-0808">Transferase</keyword>
<dbReference type="PANTHER" id="PTHR43464">
    <property type="entry name" value="METHYLTRANSFERASE"/>
    <property type="match status" value="1"/>
</dbReference>
<reference evidence="3" key="1">
    <citation type="journal article" date="2019" name="Int. J. Syst. Evol. Microbiol.">
        <title>The Global Catalogue of Microorganisms (GCM) 10K type strain sequencing project: providing services to taxonomists for standard genome sequencing and annotation.</title>
        <authorList>
            <consortium name="The Broad Institute Genomics Platform"/>
            <consortium name="The Broad Institute Genome Sequencing Center for Infectious Disease"/>
            <person name="Wu L."/>
            <person name="Ma J."/>
        </authorList>
    </citation>
    <scope>NUCLEOTIDE SEQUENCE [LARGE SCALE GENOMIC DNA]</scope>
    <source>
        <strain evidence="3">CGMCC 4.7106</strain>
    </source>
</reference>
<dbReference type="RefSeq" id="WP_219544868.1">
    <property type="nucleotide sequence ID" value="NZ_JAHKRN010000011.1"/>
</dbReference>
<dbReference type="EC" id="2.1.1.-" evidence="2"/>